<accession>A0A1X7UC12</accession>
<dbReference type="AlphaFoldDB" id="A0A1X7UC12"/>
<organism evidence="3">
    <name type="scientific">Amphimedon queenslandica</name>
    <name type="common">Sponge</name>
    <dbReference type="NCBI Taxonomy" id="400682"/>
    <lineage>
        <taxon>Eukaryota</taxon>
        <taxon>Metazoa</taxon>
        <taxon>Porifera</taxon>
        <taxon>Demospongiae</taxon>
        <taxon>Heteroscleromorpha</taxon>
        <taxon>Haplosclerida</taxon>
        <taxon>Niphatidae</taxon>
        <taxon>Amphimedon</taxon>
    </lineage>
</organism>
<feature type="compositionally biased region" description="Low complexity" evidence="1">
    <location>
        <begin position="110"/>
        <end position="143"/>
    </location>
</feature>
<dbReference type="InterPro" id="IPR000477">
    <property type="entry name" value="RT_dom"/>
</dbReference>
<dbReference type="EnsemblMetazoa" id="Aqu2.1.25484_001">
    <property type="protein sequence ID" value="Aqu2.1.25484_001"/>
    <property type="gene ID" value="Aqu2.1.25484"/>
</dbReference>
<name>A0A1X7UC12_AMPQE</name>
<evidence type="ECO:0000256" key="1">
    <source>
        <dbReference type="SAM" id="MobiDB-lite"/>
    </source>
</evidence>
<feature type="region of interest" description="Disordered" evidence="1">
    <location>
        <begin position="36"/>
        <end position="66"/>
    </location>
</feature>
<dbReference type="InParanoid" id="A0A1X7UC12"/>
<evidence type="ECO:0000259" key="2">
    <source>
        <dbReference type="Pfam" id="PF00078"/>
    </source>
</evidence>
<dbReference type="PANTHER" id="PTHR48462:SF1">
    <property type="entry name" value="PROTEIN, PUTATIVE-RELATED"/>
    <property type="match status" value="1"/>
</dbReference>
<feature type="compositionally biased region" description="Basic and acidic residues" evidence="1">
    <location>
        <begin position="49"/>
        <end position="58"/>
    </location>
</feature>
<reference evidence="3" key="1">
    <citation type="submission" date="2017-05" db="UniProtKB">
        <authorList>
            <consortium name="EnsemblMetazoa"/>
        </authorList>
    </citation>
    <scope>IDENTIFICATION</scope>
</reference>
<feature type="region of interest" description="Disordered" evidence="1">
    <location>
        <begin position="108"/>
        <end position="169"/>
    </location>
</feature>
<feature type="compositionally biased region" description="Pro residues" evidence="1">
    <location>
        <begin position="144"/>
        <end position="161"/>
    </location>
</feature>
<dbReference type="InterPro" id="IPR043502">
    <property type="entry name" value="DNA/RNA_pol_sf"/>
</dbReference>
<sequence>MILRGNTQALRVVDLFCPASDKSNCRGNEELNCSDQEMYSLPKRKKKSKDNDQIRSTDDASLATPPITMNVNNFALSDITITATKPCDIILEGVKEIKAPSIAISNRSCPPSNNSLASTSPSPSSTHFSSSAPLLFSPRTLSASPPPPAPATPPISSPSPIPSRASSPPLSFPTGAVLKAVTSFPTDTAPGPTGLRANHLKEALCCPSPSVAHTTLLSLSQFASLLGSGHHLIPPSIAPHLCGTTLLACRKKSGDLQPITIGEVFRWLTFKCLSSFLMPQVKLNLPPYRLGVGFLNGSQALIHSLKIIQADPSITSDSNLCLQLNFSNDFNSINHEVMFQEVRASIPSLSLWLEYCYSTQSHLLFGPHTIYSCCGVQQGDPLGPLAFSVLHPIVQRIASKVPGLLLNGWYFDDGILCGSSDDLCSALAIIEEEAPSRGLFLKHSKCLTFIPTGSSHDASIRDDIPYSSEGFILLGSHIGSLNFCLAKPKHRVDKIRNYVSLLPQLEDAHSEFTILRACLSLPKFVCPSYHASGIASNHHQAFDDLLHCAISNLVGGPVSEWSHLKASLHIQLGGLGLRQAGHQASAMFLSSVHACIDLIKSLSNHSIPPYVSCAFTVICSILGHSPNNSLKTLILFIWSGVPSLLCYFLHAFRGSLRSQALQISPPFSL</sequence>
<dbReference type="SUPFAM" id="SSF56672">
    <property type="entry name" value="DNA/RNA polymerases"/>
    <property type="match status" value="1"/>
</dbReference>
<dbReference type="eggNOG" id="ENOG502T05G">
    <property type="taxonomic scope" value="Eukaryota"/>
</dbReference>
<evidence type="ECO:0000313" key="3">
    <source>
        <dbReference type="EnsemblMetazoa" id="Aqu2.1.25484_001"/>
    </source>
</evidence>
<protein>
    <recommendedName>
        <fullName evidence="2">Reverse transcriptase domain-containing protein</fullName>
    </recommendedName>
</protein>
<dbReference type="Pfam" id="PF00078">
    <property type="entry name" value="RVT_1"/>
    <property type="match status" value="1"/>
</dbReference>
<dbReference type="PANTHER" id="PTHR48462">
    <property type="entry name" value="PROTEIN, PUTATIVE-RELATED"/>
    <property type="match status" value="1"/>
</dbReference>
<proteinExistence type="predicted"/>
<feature type="domain" description="Reverse transcriptase" evidence="2">
    <location>
        <begin position="313"/>
        <end position="450"/>
    </location>
</feature>
<dbReference type="OrthoDB" id="2016582at2759"/>